<dbReference type="InterPro" id="IPR011006">
    <property type="entry name" value="CheY-like_superfamily"/>
</dbReference>
<dbReference type="OrthoDB" id="418136at2"/>
<feature type="modified residue" description="4-aspartylphosphate" evidence="6">
    <location>
        <position position="182"/>
    </location>
</feature>
<dbReference type="AlphaFoldDB" id="A0A2T1DJD7"/>
<evidence type="ECO:0000256" key="2">
    <source>
        <dbReference type="ARBA" id="ARBA00023012"/>
    </source>
</evidence>
<dbReference type="GO" id="GO:0000156">
    <property type="term" value="F:phosphorelay response regulator activity"/>
    <property type="evidence" value="ECO:0007669"/>
    <property type="project" value="TreeGrafter"/>
</dbReference>
<dbReference type="GO" id="GO:0032993">
    <property type="term" value="C:protein-DNA complex"/>
    <property type="evidence" value="ECO:0007669"/>
    <property type="project" value="TreeGrafter"/>
</dbReference>
<evidence type="ECO:0000256" key="4">
    <source>
        <dbReference type="ARBA" id="ARBA00023125"/>
    </source>
</evidence>
<feature type="domain" description="Response regulatory" evidence="8">
    <location>
        <begin position="133"/>
        <end position="249"/>
    </location>
</feature>
<evidence type="ECO:0000256" key="1">
    <source>
        <dbReference type="ARBA" id="ARBA00022553"/>
    </source>
</evidence>
<evidence type="ECO:0000256" key="7">
    <source>
        <dbReference type="SAM" id="Coils"/>
    </source>
</evidence>
<keyword evidence="7" id="KW-0175">Coiled coil</keyword>
<evidence type="ECO:0000313" key="9">
    <source>
        <dbReference type="EMBL" id="PSB20565.1"/>
    </source>
</evidence>
<protein>
    <submittedName>
        <fullName evidence="9">Response regulator</fullName>
    </submittedName>
</protein>
<dbReference type="InterPro" id="IPR001789">
    <property type="entry name" value="Sig_transdc_resp-reg_receiver"/>
</dbReference>
<evidence type="ECO:0000256" key="6">
    <source>
        <dbReference type="PROSITE-ProRule" id="PRU00169"/>
    </source>
</evidence>
<keyword evidence="2" id="KW-0902">Two-component regulatory system</keyword>
<name>A0A2T1DJD7_9CYAN</name>
<dbReference type="GO" id="GO:0005829">
    <property type="term" value="C:cytosol"/>
    <property type="evidence" value="ECO:0007669"/>
    <property type="project" value="TreeGrafter"/>
</dbReference>
<dbReference type="Pfam" id="PF00072">
    <property type="entry name" value="Response_reg"/>
    <property type="match status" value="1"/>
</dbReference>
<evidence type="ECO:0000256" key="5">
    <source>
        <dbReference type="ARBA" id="ARBA00023163"/>
    </source>
</evidence>
<dbReference type="RefSeq" id="WP_083582750.1">
    <property type="nucleotide sequence ID" value="NZ_MPPI01000005.1"/>
</dbReference>
<feature type="coiled-coil region" evidence="7">
    <location>
        <begin position="255"/>
        <end position="282"/>
    </location>
</feature>
<gene>
    <name evidence="9" type="ORF">C7B65_06575</name>
</gene>
<dbReference type="EMBL" id="PVWG01000005">
    <property type="protein sequence ID" value="PSB20565.1"/>
    <property type="molecule type" value="Genomic_DNA"/>
</dbReference>
<evidence type="ECO:0000259" key="8">
    <source>
        <dbReference type="PROSITE" id="PS50110"/>
    </source>
</evidence>
<keyword evidence="10" id="KW-1185">Reference proteome</keyword>
<keyword evidence="4" id="KW-0238">DNA-binding</keyword>
<dbReference type="GO" id="GO:0000976">
    <property type="term" value="F:transcription cis-regulatory region binding"/>
    <property type="evidence" value="ECO:0007669"/>
    <property type="project" value="TreeGrafter"/>
</dbReference>
<accession>A0A2T1DJD7</accession>
<reference evidence="9 10" key="1">
    <citation type="submission" date="2018-02" db="EMBL/GenBank/DDBJ databases">
        <authorList>
            <person name="Cohen D.B."/>
            <person name="Kent A.D."/>
        </authorList>
    </citation>
    <scope>NUCLEOTIDE SEQUENCE [LARGE SCALE GENOMIC DNA]</scope>
    <source>
        <strain evidence="9 10">ULC007</strain>
    </source>
</reference>
<reference evidence="9 10" key="2">
    <citation type="submission" date="2018-03" db="EMBL/GenBank/DDBJ databases">
        <title>The ancient ancestry and fast evolution of plastids.</title>
        <authorList>
            <person name="Moore K.R."/>
            <person name="Magnabosco C."/>
            <person name="Momper L."/>
            <person name="Gold D.A."/>
            <person name="Bosak T."/>
            <person name="Fournier G.P."/>
        </authorList>
    </citation>
    <scope>NUCLEOTIDE SEQUENCE [LARGE SCALE GENOMIC DNA]</scope>
    <source>
        <strain evidence="9 10">ULC007</strain>
    </source>
</reference>
<keyword evidence="5" id="KW-0804">Transcription</keyword>
<dbReference type="STRING" id="1920490.GCA_001895925_02596"/>
<evidence type="ECO:0000256" key="3">
    <source>
        <dbReference type="ARBA" id="ARBA00023015"/>
    </source>
</evidence>
<dbReference type="PANTHER" id="PTHR48111:SF1">
    <property type="entry name" value="TWO-COMPONENT RESPONSE REGULATOR ORR33"/>
    <property type="match status" value="1"/>
</dbReference>
<dbReference type="PANTHER" id="PTHR48111">
    <property type="entry name" value="REGULATOR OF RPOS"/>
    <property type="match status" value="1"/>
</dbReference>
<dbReference type="Gene3D" id="3.40.50.2300">
    <property type="match status" value="1"/>
</dbReference>
<dbReference type="InterPro" id="IPR039420">
    <property type="entry name" value="WalR-like"/>
</dbReference>
<proteinExistence type="predicted"/>
<keyword evidence="1 6" id="KW-0597">Phosphoprotein</keyword>
<comment type="caution">
    <text evidence="9">The sequence shown here is derived from an EMBL/GenBank/DDBJ whole genome shotgun (WGS) entry which is preliminary data.</text>
</comment>
<dbReference type="SUPFAM" id="SSF52172">
    <property type="entry name" value="CheY-like"/>
    <property type="match status" value="1"/>
</dbReference>
<dbReference type="GO" id="GO:0006355">
    <property type="term" value="P:regulation of DNA-templated transcription"/>
    <property type="evidence" value="ECO:0007669"/>
    <property type="project" value="TreeGrafter"/>
</dbReference>
<dbReference type="PROSITE" id="PS50110">
    <property type="entry name" value="RESPONSE_REGULATORY"/>
    <property type="match status" value="1"/>
</dbReference>
<organism evidence="9 10">
    <name type="scientific">Phormidesmis priestleyi ULC007</name>
    <dbReference type="NCBI Taxonomy" id="1920490"/>
    <lineage>
        <taxon>Bacteria</taxon>
        <taxon>Bacillati</taxon>
        <taxon>Cyanobacteriota</taxon>
        <taxon>Cyanophyceae</taxon>
        <taxon>Leptolyngbyales</taxon>
        <taxon>Leptolyngbyaceae</taxon>
        <taxon>Phormidesmis</taxon>
    </lineage>
</organism>
<sequence>MRRQLAPAITYYIRRLLHQHHDRLTFPVVDSIGKKADANTNLGEILANLYVKAQKIDSVMFEIERLALLHQSLSQASVKDLQDLQNVEKQIFGLLGCELKGLAGSMTFHGNTTLAYPNRHSSHNLEKTPHLRSVLIVDAEPASRHLLTTVLNYHGYRVHTANDGREAVESVQRLHPDAVLLDVVLPDINGYGVCEQFKVDRSTQKIPVLFVSAVNNVASKVQAFQVGGVDYITKPFHVEEVLVRVEHQVNLRCVQKQQEEWINHLQREIQELKQTKARSYQTTL</sequence>
<evidence type="ECO:0000313" key="10">
    <source>
        <dbReference type="Proteomes" id="UP000238634"/>
    </source>
</evidence>
<dbReference type="SMART" id="SM00448">
    <property type="entry name" value="REC"/>
    <property type="match status" value="1"/>
</dbReference>
<keyword evidence="3" id="KW-0805">Transcription regulation</keyword>
<dbReference type="Proteomes" id="UP000238634">
    <property type="component" value="Unassembled WGS sequence"/>
</dbReference>